<reference evidence="3" key="1">
    <citation type="journal article" date="2019" name="Int. J. Syst. Evol. Microbiol.">
        <title>The Global Catalogue of Microorganisms (GCM) 10K type strain sequencing project: providing services to taxonomists for standard genome sequencing and annotation.</title>
        <authorList>
            <consortium name="The Broad Institute Genomics Platform"/>
            <consortium name="The Broad Institute Genome Sequencing Center for Infectious Disease"/>
            <person name="Wu L."/>
            <person name="Ma J."/>
        </authorList>
    </citation>
    <scope>NUCLEOTIDE SEQUENCE [LARGE SCALE GENOMIC DNA]</scope>
    <source>
        <strain evidence="3">CCUG 50873</strain>
    </source>
</reference>
<proteinExistence type="predicted"/>
<keyword evidence="3" id="KW-1185">Reference proteome</keyword>
<feature type="compositionally biased region" description="Basic and acidic residues" evidence="1">
    <location>
        <begin position="97"/>
        <end position="113"/>
    </location>
</feature>
<dbReference type="EMBL" id="JBHTIL010000001">
    <property type="protein sequence ID" value="MFD0926553.1"/>
    <property type="molecule type" value="Genomic_DNA"/>
</dbReference>
<sequence length="164" mass="18252">MTEPTQPAPLPALTNTSDWFAAPDWSLQIMADSANDFGIGFAVTLFMPWGRASGLINSAESYFEWGFSTAQGMIPDDLEDGARALATAHSQWFEKWREQMKKRREESQRRSDGGENEETTDLNGSGMPGFIHLSDVTCYSPAPVHFDFLRVKIQAVTGWTLGRS</sequence>
<protein>
    <submittedName>
        <fullName evidence="2">Uncharacterized protein</fullName>
    </submittedName>
</protein>
<accession>A0ABW3G8Q7</accession>
<name>A0ABW3G8Q7_9NOCA</name>
<evidence type="ECO:0000313" key="2">
    <source>
        <dbReference type="EMBL" id="MFD0926553.1"/>
    </source>
</evidence>
<organism evidence="2 3">
    <name type="scientific">Williamsia deligens</name>
    <dbReference type="NCBI Taxonomy" id="321325"/>
    <lineage>
        <taxon>Bacteria</taxon>
        <taxon>Bacillati</taxon>
        <taxon>Actinomycetota</taxon>
        <taxon>Actinomycetes</taxon>
        <taxon>Mycobacteriales</taxon>
        <taxon>Nocardiaceae</taxon>
        <taxon>Williamsia</taxon>
    </lineage>
</organism>
<comment type="caution">
    <text evidence="2">The sequence shown here is derived from an EMBL/GenBank/DDBJ whole genome shotgun (WGS) entry which is preliminary data.</text>
</comment>
<feature type="region of interest" description="Disordered" evidence="1">
    <location>
        <begin position="97"/>
        <end position="126"/>
    </location>
</feature>
<dbReference type="RefSeq" id="WP_253645579.1">
    <property type="nucleotide sequence ID" value="NZ_BAAAMO010000002.1"/>
</dbReference>
<evidence type="ECO:0000256" key="1">
    <source>
        <dbReference type="SAM" id="MobiDB-lite"/>
    </source>
</evidence>
<evidence type="ECO:0000313" key="3">
    <source>
        <dbReference type="Proteomes" id="UP001597068"/>
    </source>
</evidence>
<gene>
    <name evidence="2" type="ORF">ACFQ04_12490</name>
</gene>
<dbReference type="Proteomes" id="UP001597068">
    <property type="component" value="Unassembled WGS sequence"/>
</dbReference>